<reference evidence="1" key="2">
    <citation type="submission" date="2020-09" db="EMBL/GenBank/DDBJ databases">
        <authorList>
            <person name="Sun Q."/>
            <person name="Zhou Y."/>
        </authorList>
    </citation>
    <scope>NUCLEOTIDE SEQUENCE</scope>
    <source>
        <strain evidence="1">CGMCC 1.3617</strain>
    </source>
</reference>
<dbReference type="AlphaFoldDB" id="A0A917NQA5"/>
<evidence type="ECO:0000313" key="2">
    <source>
        <dbReference type="Proteomes" id="UP000661507"/>
    </source>
</evidence>
<evidence type="ECO:0000313" key="1">
    <source>
        <dbReference type="EMBL" id="GGJ18215.1"/>
    </source>
</evidence>
<keyword evidence="2" id="KW-1185">Reference proteome</keyword>
<protein>
    <submittedName>
        <fullName evidence="1">Uncharacterized protein</fullName>
    </submittedName>
</protein>
<name>A0A917NQA5_9PROT</name>
<accession>A0A917NQA5</accession>
<organism evidence="1 2">
    <name type="scientific">Neoroseomonas lacus</name>
    <dbReference type="NCBI Taxonomy" id="287609"/>
    <lineage>
        <taxon>Bacteria</taxon>
        <taxon>Pseudomonadati</taxon>
        <taxon>Pseudomonadota</taxon>
        <taxon>Alphaproteobacteria</taxon>
        <taxon>Acetobacterales</taxon>
        <taxon>Acetobacteraceae</taxon>
        <taxon>Neoroseomonas</taxon>
    </lineage>
</organism>
<sequence length="54" mass="6183">MRAVGGDGFRLVHGDFDRRYVAEIRDGLVAELQRRRLGKPGDRHKTFRGNLIGF</sequence>
<reference evidence="1" key="1">
    <citation type="journal article" date="2014" name="Int. J. Syst. Evol. Microbiol.">
        <title>Complete genome sequence of Corynebacterium casei LMG S-19264T (=DSM 44701T), isolated from a smear-ripened cheese.</title>
        <authorList>
            <consortium name="US DOE Joint Genome Institute (JGI-PGF)"/>
            <person name="Walter F."/>
            <person name="Albersmeier A."/>
            <person name="Kalinowski J."/>
            <person name="Ruckert C."/>
        </authorList>
    </citation>
    <scope>NUCLEOTIDE SEQUENCE</scope>
    <source>
        <strain evidence="1">CGMCC 1.3617</strain>
    </source>
</reference>
<proteinExistence type="predicted"/>
<comment type="caution">
    <text evidence="1">The sequence shown here is derived from an EMBL/GenBank/DDBJ whole genome shotgun (WGS) entry which is preliminary data.</text>
</comment>
<gene>
    <name evidence="1" type="ORF">GCM10011320_26960</name>
</gene>
<dbReference type="EMBL" id="BMKW01000006">
    <property type="protein sequence ID" value="GGJ18215.1"/>
    <property type="molecule type" value="Genomic_DNA"/>
</dbReference>
<dbReference type="Proteomes" id="UP000661507">
    <property type="component" value="Unassembled WGS sequence"/>
</dbReference>